<protein>
    <recommendedName>
        <fullName evidence="2">FHA domain-containing protein</fullName>
    </recommendedName>
</protein>
<feature type="domain" description="FHA" evidence="2">
    <location>
        <begin position="184"/>
        <end position="247"/>
    </location>
</feature>
<dbReference type="InterPro" id="IPR008984">
    <property type="entry name" value="SMAD_FHA_dom_sf"/>
</dbReference>
<evidence type="ECO:0000256" key="1">
    <source>
        <dbReference type="SAM" id="MobiDB-lite"/>
    </source>
</evidence>
<dbReference type="PANTHER" id="PTHR23308">
    <property type="entry name" value="NUCLEAR INHIBITOR OF PROTEIN PHOSPHATASE-1"/>
    <property type="match status" value="1"/>
</dbReference>
<dbReference type="SMART" id="SM00240">
    <property type="entry name" value="FHA"/>
    <property type="match status" value="1"/>
</dbReference>
<dbReference type="EMBL" id="NHYE01000963">
    <property type="protein sequence ID" value="PPR01134.1"/>
    <property type="molecule type" value="Genomic_DNA"/>
</dbReference>
<dbReference type="InParanoid" id="A0A409YDS4"/>
<dbReference type="InterPro" id="IPR000253">
    <property type="entry name" value="FHA_dom"/>
</dbReference>
<dbReference type="STRING" id="231916.A0A409YDS4"/>
<dbReference type="FunFam" id="2.60.200.20:FF:000038">
    <property type="entry name" value="FHA domain-containing protein SNIP1"/>
    <property type="match status" value="1"/>
</dbReference>
<reference evidence="3 4" key="1">
    <citation type="journal article" date="2018" name="Evol. Lett.">
        <title>Horizontal gene cluster transfer increased hallucinogenic mushroom diversity.</title>
        <authorList>
            <person name="Reynolds H.T."/>
            <person name="Vijayakumar V."/>
            <person name="Gluck-Thaler E."/>
            <person name="Korotkin H.B."/>
            <person name="Matheny P.B."/>
            <person name="Slot J.C."/>
        </authorList>
    </citation>
    <scope>NUCLEOTIDE SEQUENCE [LARGE SCALE GENOMIC DNA]</scope>
    <source>
        <strain evidence="3 4">SRW20</strain>
    </source>
</reference>
<evidence type="ECO:0000313" key="3">
    <source>
        <dbReference type="EMBL" id="PPR01134.1"/>
    </source>
</evidence>
<comment type="caution">
    <text evidence="3">The sequence shown here is derived from an EMBL/GenBank/DDBJ whole genome shotgun (WGS) entry which is preliminary data.</text>
</comment>
<proteinExistence type="predicted"/>
<name>A0A409YDS4_9AGAR</name>
<organism evidence="3 4">
    <name type="scientific">Gymnopilus dilepis</name>
    <dbReference type="NCBI Taxonomy" id="231916"/>
    <lineage>
        <taxon>Eukaryota</taxon>
        <taxon>Fungi</taxon>
        <taxon>Dikarya</taxon>
        <taxon>Basidiomycota</taxon>
        <taxon>Agaricomycotina</taxon>
        <taxon>Agaricomycetes</taxon>
        <taxon>Agaricomycetidae</taxon>
        <taxon>Agaricales</taxon>
        <taxon>Agaricineae</taxon>
        <taxon>Hymenogastraceae</taxon>
        <taxon>Gymnopilus</taxon>
    </lineage>
</organism>
<gene>
    <name evidence="3" type="ORF">CVT26_016035</name>
</gene>
<feature type="region of interest" description="Disordered" evidence="1">
    <location>
        <begin position="1"/>
        <end position="127"/>
    </location>
</feature>
<dbReference type="InterPro" id="IPR050923">
    <property type="entry name" value="Cell_Proc_Reg/RNA_Proc"/>
</dbReference>
<dbReference type="Pfam" id="PF00498">
    <property type="entry name" value="FHA"/>
    <property type="match status" value="1"/>
</dbReference>
<evidence type="ECO:0000259" key="2">
    <source>
        <dbReference type="PROSITE" id="PS50006"/>
    </source>
</evidence>
<dbReference type="Proteomes" id="UP000284706">
    <property type="component" value="Unassembled WGS sequence"/>
</dbReference>
<dbReference type="Gene3D" id="2.60.200.20">
    <property type="match status" value="1"/>
</dbReference>
<feature type="compositionally biased region" description="Basic and acidic residues" evidence="1">
    <location>
        <begin position="10"/>
        <end position="88"/>
    </location>
</feature>
<dbReference type="PROSITE" id="PS50006">
    <property type="entry name" value="FHA_DOMAIN"/>
    <property type="match status" value="1"/>
</dbReference>
<dbReference type="OrthoDB" id="444265at2759"/>
<dbReference type="SUPFAM" id="SSF49879">
    <property type="entry name" value="SMAD/FHA domain"/>
    <property type="match status" value="1"/>
</dbReference>
<evidence type="ECO:0000313" key="4">
    <source>
        <dbReference type="Proteomes" id="UP000284706"/>
    </source>
</evidence>
<sequence length="278" mass="32486">MSRRSRSPRRRYEREEDGYVSKFRRDDRGHQYESESRSNNDRERRHRRDEGRMEGTSRDYDERRRERERERDRQRYDSGRERYDDRSAARRSASPRTRDSRPRERGSHSASPSVQSPDKAKPDFKPSGLLAAETNTVKAADGTTTVLKYNEPPEARKPVQGWRLYVFKDSEQVELLHIHRQSAYLVGRDRLVADIALDHPSCSKQHAVFQYRYVQEKDEFGSSKGVVKPFIIDLESTNGTLVNDEAIPAARYYELKAGDVIKFGLSTREYVLLHDEAS</sequence>
<feature type="compositionally biased region" description="Basic and acidic residues" evidence="1">
    <location>
        <begin position="96"/>
        <end position="107"/>
    </location>
</feature>
<accession>A0A409YDS4</accession>
<keyword evidence="4" id="KW-1185">Reference proteome</keyword>
<dbReference type="AlphaFoldDB" id="A0A409YDS4"/>